<gene>
    <name evidence="2" type="ORF">PCOR1329_LOCUS52016</name>
</gene>
<protein>
    <recommendedName>
        <fullName evidence="4">Holocytochrome c-type synthase</fullName>
    </recommendedName>
</protein>
<dbReference type="EMBL" id="CAUYUJ010016323">
    <property type="protein sequence ID" value="CAK0864022.1"/>
    <property type="molecule type" value="Genomic_DNA"/>
</dbReference>
<keyword evidence="3" id="KW-1185">Reference proteome</keyword>
<comment type="caution">
    <text evidence="2">The sequence shown here is derived from an EMBL/GenBank/DDBJ whole genome shotgun (WGS) entry which is preliminary data.</text>
</comment>
<dbReference type="Proteomes" id="UP001189429">
    <property type="component" value="Unassembled WGS sequence"/>
</dbReference>
<reference evidence="2" key="1">
    <citation type="submission" date="2023-10" db="EMBL/GenBank/DDBJ databases">
        <authorList>
            <person name="Chen Y."/>
            <person name="Shah S."/>
            <person name="Dougan E. K."/>
            <person name="Thang M."/>
            <person name="Chan C."/>
        </authorList>
    </citation>
    <scope>NUCLEOTIDE SEQUENCE [LARGE SCALE GENOMIC DNA]</scope>
</reference>
<proteinExistence type="predicted"/>
<feature type="region of interest" description="Disordered" evidence="1">
    <location>
        <begin position="190"/>
        <end position="216"/>
    </location>
</feature>
<evidence type="ECO:0008006" key="4">
    <source>
        <dbReference type="Google" id="ProtNLM"/>
    </source>
</evidence>
<name>A0ABN9UXA9_9DINO</name>
<feature type="region of interest" description="Disordered" evidence="1">
    <location>
        <begin position="1"/>
        <end position="113"/>
    </location>
</feature>
<organism evidence="2 3">
    <name type="scientific">Prorocentrum cordatum</name>
    <dbReference type="NCBI Taxonomy" id="2364126"/>
    <lineage>
        <taxon>Eukaryota</taxon>
        <taxon>Sar</taxon>
        <taxon>Alveolata</taxon>
        <taxon>Dinophyceae</taxon>
        <taxon>Prorocentrales</taxon>
        <taxon>Prorocentraceae</taxon>
        <taxon>Prorocentrum</taxon>
    </lineage>
</organism>
<feature type="compositionally biased region" description="Basic and acidic residues" evidence="1">
    <location>
        <begin position="41"/>
        <end position="57"/>
    </location>
</feature>
<evidence type="ECO:0000313" key="2">
    <source>
        <dbReference type="EMBL" id="CAK0864022.1"/>
    </source>
</evidence>
<evidence type="ECO:0000313" key="3">
    <source>
        <dbReference type="Proteomes" id="UP001189429"/>
    </source>
</evidence>
<evidence type="ECO:0000256" key="1">
    <source>
        <dbReference type="SAM" id="MobiDB-lite"/>
    </source>
</evidence>
<sequence>MVVTPDITPMALSAEQHASRRSRAGLEVKRKSNHSGQEEWPWSRRSEARNHTNDERSKARHEHKAAASVQASEPQPAPDAAAKDPEPKPTPYAAKVSEPMPSAGDTTGRPTRAGCWMKMLSGCPKMPMKTQTWRRDTWAEQRGLGEGHCLRRKRTWDKYCEADDAEMLYISNVSAKEVVSAMQLGPADDWPKWPWSRGSTGGGKVQDSSTATAGAQAPVADSAVVAPTTPGCYMRMPSGCPKHPMRTTVWRSDQWAEQSHLDEAGCMQRKITWDSWCGAEDAQMTYVPDSTSDGAESGNALQLNKADWPWSKLPKNAEAIARDAHLDELMANPSEPGCWMRMPSGCPKHPMNTHRWRHDTWAEQQDLDEGSCKERKQTWDRYCGSDDAKVFFFPKQ</sequence>
<accession>A0ABN9UXA9</accession>